<evidence type="ECO:0000256" key="7">
    <source>
        <dbReference type="ARBA" id="ARBA00022630"/>
    </source>
</evidence>
<evidence type="ECO:0000313" key="19">
    <source>
        <dbReference type="Proteomes" id="UP000028542"/>
    </source>
</evidence>
<protein>
    <recommendedName>
        <fullName evidence="16">UDP-N-acetylenolpyruvoylglucosamine reductase</fullName>
        <ecNumber evidence="16">1.3.1.98</ecNumber>
    </recommendedName>
    <alternativeName>
        <fullName evidence="16">UDP-N-acetylmuramate dehydrogenase</fullName>
    </alternativeName>
</protein>
<comment type="pathway">
    <text evidence="4 16">Cell wall biogenesis; peptidoglycan biosynthesis.</text>
</comment>
<sequence>MKLKDSFIRSVLDVAGNENVKIDELMKNHTSFKVGGPADLLVYPSNYEMVKDLINICKENKVDYFILGNGSNLIIRDGGIRGVVIKLGHINKIVVDENLISAQCGAKLYSVADQALKNSLSGLEFASGIPGSIGGATAMNAGAYDGEMAKVIESSLVIDNEGNIRELSKEELEFGYRNSAILKYGYIVLETRMRLSHGDKALIKERMDDLAERRKSKQPLEYASAGSTFKRPDGYFAGKLIQDSGLKGTSVGDAQVSEKHSGFIINRGNATAKDILDLIEVVKANVYEKFKVKLHTEVKIIGEDSLT</sequence>
<dbReference type="EMBL" id="JPMD01000017">
    <property type="protein sequence ID" value="KEZ86862.1"/>
    <property type="molecule type" value="Genomic_DNA"/>
</dbReference>
<dbReference type="GO" id="GO:0008762">
    <property type="term" value="F:UDP-N-acetylmuramate dehydrogenase activity"/>
    <property type="evidence" value="ECO:0007669"/>
    <property type="project" value="UniProtKB-UniRule"/>
</dbReference>
<evidence type="ECO:0000256" key="2">
    <source>
        <dbReference type="ARBA" id="ARBA00003921"/>
    </source>
</evidence>
<comment type="subcellular location">
    <subcellularLocation>
        <location evidence="3 16">Cytoplasm</location>
    </subcellularLocation>
</comment>
<dbReference type="NCBIfam" id="NF010480">
    <property type="entry name" value="PRK13905.1"/>
    <property type="match status" value="1"/>
</dbReference>
<feature type="active site" evidence="16">
    <location>
        <position position="297"/>
    </location>
</feature>
<dbReference type="Gene3D" id="3.90.78.10">
    <property type="entry name" value="UDP-N-acetylenolpyruvoylglucosamine reductase, C-terminal domain"/>
    <property type="match status" value="1"/>
</dbReference>
<evidence type="ECO:0000313" key="18">
    <source>
        <dbReference type="EMBL" id="KEZ86862.1"/>
    </source>
</evidence>
<comment type="similarity">
    <text evidence="16">Belongs to the MurB family.</text>
</comment>
<evidence type="ECO:0000256" key="5">
    <source>
        <dbReference type="ARBA" id="ARBA00022490"/>
    </source>
</evidence>
<dbReference type="AlphaFoldDB" id="A0A084JD28"/>
<dbReference type="Gene3D" id="3.30.465.10">
    <property type="match status" value="1"/>
</dbReference>
<dbReference type="UniPathway" id="UPA00219"/>
<dbReference type="GO" id="GO:0009252">
    <property type="term" value="P:peptidoglycan biosynthetic process"/>
    <property type="evidence" value="ECO:0007669"/>
    <property type="project" value="UniProtKB-UniRule"/>
</dbReference>
<comment type="catalytic activity">
    <reaction evidence="15 16">
        <text>UDP-N-acetyl-alpha-D-muramate + NADP(+) = UDP-N-acetyl-3-O-(1-carboxyvinyl)-alpha-D-glucosamine + NADPH + H(+)</text>
        <dbReference type="Rhea" id="RHEA:12248"/>
        <dbReference type="ChEBI" id="CHEBI:15378"/>
        <dbReference type="ChEBI" id="CHEBI:57783"/>
        <dbReference type="ChEBI" id="CHEBI:58349"/>
        <dbReference type="ChEBI" id="CHEBI:68483"/>
        <dbReference type="ChEBI" id="CHEBI:70757"/>
        <dbReference type="EC" id="1.3.1.98"/>
    </reaction>
</comment>
<feature type="active site" evidence="16">
    <location>
        <position position="177"/>
    </location>
</feature>
<dbReference type="PANTHER" id="PTHR21071:SF4">
    <property type="entry name" value="UDP-N-ACETYLENOLPYRUVOYLGLUCOSAMINE REDUCTASE"/>
    <property type="match status" value="1"/>
</dbReference>
<dbReference type="GO" id="GO:0051301">
    <property type="term" value="P:cell division"/>
    <property type="evidence" value="ECO:0007669"/>
    <property type="project" value="UniProtKB-KW"/>
</dbReference>
<keyword evidence="19" id="KW-1185">Reference proteome</keyword>
<dbReference type="GO" id="GO:0005829">
    <property type="term" value="C:cytosol"/>
    <property type="evidence" value="ECO:0007669"/>
    <property type="project" value="TreeGrafter"/>
</dbReference>
<keyword evidence="10 16" id="KW-0133">Cell shape</keyword>
<evidence type="ECO:0000256" key="12">
    <source>
        <dbReference type="ARBA" id="ARBA00023002"/>
    </source>
</evidence>
<comment type="caution">
    <text evidence="18">The sequence shown here is derived from an EMBL/GenBank/DDBJ whole genome shotgun (WGS) entry which is preliminary data.</text>
</comment>
<evidence type="ECO:0000259" key="17">
    <source>
        <dbReference type="PROSITE" id="PS51387"/>
    </source>
</evidence>
<name>A0A084JD28_9CLOT</name>
<keyword evidence="14 16" id="KW-0961">Cell wall biogenesis/degradation</keyword>
<dbReference type="SUPFAM" id="SSF56194">
    <property type="entry name" value="Uridine diphospho-N-Acetylenolpyruvylglucosamine reductase, MurB, C-terminal domain"/>
    <property type="match status" value="1"/>
</dbReference>
<evidence type="ECO:0000256" key="10">
    <source>
        <dbReference type="ARBA" id="ARBA00022960"/>
    </source>
</evidence>
<dbReference type="InterPro" id="IPR016167">
    <property type="entry name" value="FAD-bd_PCMH_sub1"/>
</dbReference>
<evidence type="ECO:0000256" key="13">
    <source>
        <dbReference type="ARBA" id="ARBA00023306"/>
    </source>
</evidence>
<dbReference type="InterPro" id="IPR006094">
    <property type="entry name" value="Oxid_FAD_bind_N"/>
</dbReference>
<comment type="function">
    <text evidence="2 16">Cell wall formation.</text>
</comment>
<dbReference type="SUPFAM" id="SSF56176">
    <property type="entry name" value="FAD-binding/transporter-associated domain-like"/>
    <property type="match status" value="1"/>
</dbReference>
<evidence type="ECO:0000256" key="15">
    <source>
        <dbReference type="ARBA" id="ARBA00048914"/>
    </source>
</evidence>
<keyword evidence="13 16" id="KW-0131">Cell cycle</keyword>
<dbReference type="InterPro" id="IPR011601">
    <property type="entry name" value="MurB_C"/>
</dbReference>
<evidence type="ECO:0000256" key="4">
    <source>
        <dbReference type="ARBA" id="ARBA00004752"/>
    </source>
</evidence>
<keyword evidence="5 16" id="KW-0963">Cytoplasm</keyword>
<evidence type="ECO:0000256" key="16">
    <source>
        <dbReference type="HAMAP-Rule" id="MF_00037"/>
    </source>
</evidence>
<keyword evidence="8 16" id="KW-0274">FAD</keyword>
<reference evidence="18 19" key="1">
    <citation type="submission" date="2014-07" db="EMBL/GenBank/DDBJ databases">
        <title>Draft genome of Clostridium sulfidigenes 113A isolated from sediments associated with methane hydrate from Krishna Godavari basin.</title>
        <authorList>
            <person name="Honkalas V.S."/>
            <person name="Dabir A.P."/>
            <person name="Arora P."/>
            <person name="Dhakephalkar P.K."/>
        </authorList>
    </citation>
    <scope>NUCLEOTIDE SEQUENCE [LARGE SCALE GENOMIC DNA]</scope>
    <source>
        <strain evidence="18 19">113A</strain>
    </source>
</reference>
<dbReference type="InterPro" id="IPR036318">
    <property type="entry name" value="FAD-bd_PCMH-like_sf"/>
</dbReference>
<evidence type="ECO:0000256" key="9">
    <source>
        <dbReference type="ARBA" id="ARBA00022857"/>
    </source>
</evidence>
<dbReference type="EC" id="1.3.1.98" evidence="16"/>
<feature type="active site" description="Proton donor" evidence="16">
    <location>
        <position position="227"/>
    </location>
</feature>
<accession>A0A084JD28</accession>
<dbReference type="GO" id="GO:0008360">
    <property type="term" value="P:regulation of cell shape"/>
    <property type="evidence" value="ECO:0007669"/>
    <property type="project" value="UniProtKB-KW"/>
</dbReference>
<evidence type="ECO:0000256" key="14">
    <source>
        <dbReference type="ARBA" id="ARBA00023316"/>
    </source>
</evidence>
<dbReference type="InterPro" id="IPR036635">
    <property type="entry name" value="MurB_C_sf"/>
</dbReference>
<proteinExistence type="inferred from homology"/>
<dbReference type="PROSITE" id="PS51387">
    <property type="entry name" value="FAD_PCMH"/>
    <property type="match status" value="1"/>
</dbReference>
<gene>
    <name evidence="16 18" type="primary">murB</name>
    <name evidence="18" type="ORF">IO99_08270</name>
</gene>
<dbReference type="STRING" id="318464.IO99_08270"/>
<comment type="cofactor">
    <cofactor evidence="1 16">
        <name>FAD</name>
        <dbReference type="ChEBI" id="CHEBI:57692"/>
    </cofactor>
</comment>
<dbReference type="Proteomes" id="UP000028542">
    <property type="component" value="Unassembled WGS sequence"/>
</dbReference>
<keyword evidence="6 16" id="KW-0132">Cell division</keyword>
<keyword evidence="11 16" id="KW-0573">Peptidoglycan synthesis</keyword>
<organism evidence="18 19">
    <name type="scientific">Clostridium sulfidigenes</name>
    <dbReference type="NCBI Taxonomy" id="318464"/>
    <lineage>
        <taxon>Bacteria</taxon>
        <taxon>Bacillati</taxon>
        <taxon>Bacillota</taxon>
        <taxon>Clostridia</taxon>
        <taxon>Eubacteriales</taxon>
        <taxon>Clostridiaceae</taxon>
        <taxon>Clostridium</taxon>
    </lineage>
</organism>
<keyword evidence="7 16" id="KW-0285">Flavoprotein</keyword>
<evidence type="ECO:0000256" key="6">
    <source>
        <dbReference type="ARBA" id="ARBA00022618"/>
    </source>
</evidence>
<dbReference type="InterPro" id="IPR016166">
    <property type="entry name" value="FAD-bd_PCMH"/>
</dbReference>
<dbReference type="NCBIfam" id="TIGR00179">
    <property type="entry name" value="murB"/>
    <property type="match status" value="1"/>
</dbReference>
<dbReference type="RefSeq" id="WP_035132156.1">
    <property type="nucleotide sequence ID" value="NZ_JPMD01000017.1"/>
</dbReference>
<evidence type="ECO:0000256" key="8">
    <source>
        <dbReference type="ARBA" id="ARBA00022827"/>
    </source>
</evidence>
<dbReference type="Pfam" id="PF01565">
    <property type="entry name" value="FAD_binding_4"/>
    <property type="match status" value="1"/>
</dbReference>
<dbReference type="InterPro" id="IPR003170">
    <property type="entry name" value="MurB"/>
</dbReference>
<evidence type="ECO:0000256" key="11">
    <source>
        <dbReference type="ARBA" id="ARBA00022984"/>
    </source>
</evidence>
<keyword evidence="12 16" id="KW-0560">Oxidoreductase</keyword>
<dbReference type="HAMAP" id="MF_00037">
    <property type="entry name" value="MurB"/>
    <property type="match status" value="1"/>
</dbReference>
<feature type="domain" description="FAD-binding PCMH-type" evidence="17">
    <location>
        <begin position="34"/>
        <end position="198"/>
    </location>
</feature>
<keyword evidence="9 16" id="KW-0521">NADP</keyword>
<dbReference type="eggNOG" id="COG0812">
    <property type="taxonomic scope" value="Bacteria"/>
</dbReference>
<evidence type="ECO:0000256" key="1">
    <source>
        <dbReference type="ARBA" id="ARBA00001974"/>
    </source>
</evidence>
<dbReference type="GO" id="GO:0071949">
    <property type="term" value="F:FAD binding"/>
    <property type="evidence" value="ECO:0007669"/>
    <property type="project" value="InterPro"/>
</dbReference>
<dbReference type="Gene3D" id="3.30.43.10">
    <property type="entry name" value="Uridine Diphospho-n-acetylenolpyruvylglucosamine Reductase, domain 2"/>
    <property type="match status" value="1"/>
</dbReference>
<dbReference type="GO" id="GO:0071555">
    <property type="term" value="P:cell wall organization"/>
    <property type="evidence" value="ECO:0007669"/>
    <property type="project" value="UniProtKB-KW"/>
</dbReference>
<dbReference type="PANTHER" id="PTHR21071">
    <property type="entry name" value="UDP-N-ACETYLENOLPYRUVOYLGLUCOSAMINE REDUCTASE"/>
    <property type="match status" value="1"/>
</dbReference>
<dbReference type="Pfam" id="PF02873">
    <property type="entry name" value="MurB_C"/>
    <property type="match status" value="1"/>
</dbReference>
<dbReference type="InterPro" id="IPR016169">
    <property type="entry name" value="FAD-bd_PCMH_sub2"/>
</dbReference>
<evidence type="ECO:0000256" key="3">
    <source>
        <dbReference type="ARBA" id="ARBA00004496"/>
    </source>
</evidence>